<accession>A0A0E2KWG2</accession>
<name>A0A0E2KWG2_ECOU3</name>
<dbReference type="AlphaFoldDB" id="A0A0E2KWG2"/>
<evidence type="ECO:0000313" key="2">
    <source>
        <dbReference type="Proteomes" id="UP000016035"/>
    </source>
</evidence>
<evidence type="ECO:0000313" key="1">
    <source>
        <dbReference type="EMBL" id="EQX18045.1"/>
    </source>
</evidence>
<proteinExistence type="predicted"/>
<dbReference type="EMBL" id="AWBU01000045">
    <property type="protein sequence ID" value="EQX18045.1"/>
    <property type="molecule type" value="Genomic_DNA"/>
</dbReference>
<protein>
    <submittedName>
        <fullName evidence="1">Uncharacterized protein</fullName>
    </submittedName>
</protein>
<dbReference type="HOGENOM" id="CLU_544995_0_0_6"/>
<gene>
    <name evidence="1" type="ORF">G925_04867</name>
</gene>
<dbReference type="RefSeq" id="WP_000715081.1">
    <property type="nucleotide sequence ID" value="NZ_KE701773.1"/>
</dbReference>
<comment type="caution">
    <text evidence="1">The sequence shown here is derived from an EMBL/GenBank/DDBJ whole genome shotgun (WGS) entry which is preliminary data.</text>
</comment>
<sequence length="500" mass="59395">MKKFYQFRDEQRKELEQHDFYSLISSDCIALKDKLLFAPVMAHFIMNFRDMNKWVIRFDNNDNEYKSVINGGTIEDETHSRLFLEDWRKLYIDDKLNWKASDVIYWLFISREMECFRKFGIDFMRLCVDDGGDPILRYSHSESGETCGNIFFSRISPIADQVANHLGISLRYFGTFHLNLENGHVWKSEGVFENIELSPDSYKKMATLSKRMFDIFEGIHDSFYNYLSSYVLNGSHPSFFESLPVGKNVAPIYPEFVIENKSHNDGRHIEHINNYLEKISSHEFFKWLVNTSIDPQLKLKSFIPLWIVDIMGYRDINKYVFTYEQPESESEKIINDYALHLSEHSRLFYHDWKSLQLDDMLRWSASDTLEFIFLNSDMDMHRENIVKFSLFGLKHRDPVIRFWFMMILELSGKEFFSHVGDIALQVESKYNIYLPYLCGRHATENEHEAYNNMYEHFMVKELSPEQSDLIIQITDMVMRSLLNNLDISYRYVVNNLLAAR</sequence>
<organism evidence="1 2">
    <name type="scientific">Escherichia coli (strain UMEA 3162-1)</name>
    <dbReference type="NCBI Taxonomy" id="1281200"/>
    <lineage>
        <taxon>Bacteria</taxon>
        <taxon>Pseudomonadati</taxon>
        <taxon>Pseudomonadota</taxon>
        <taxon>Gammaproteobacteria</taxon>
        <taxon>Enterobacterales</taxon>
        <taxon>Enterobacteriaceae</taxon>
        <taxon>Escherichia</taxon>
    </lineage>
</organism>
<reference evidence="2" key="1">
    <citation type="submission" date="2013-07" db="EMBL/GenBank/DDBJ databases">
        <title>The genome sequence of Escherichia coli UMEA 3162-1.</title>
        <authorList>
            <consortium name="The Broad Institute Genome Sequencing Platform"/>
            <consortium name="The Broad Institute Genome Sequencing Center for Infectious Disease"/>
            <person name="Feldgarden M."/>
            <person name="Frimodt-Moller N."/>
            <person name="Leihof R.F."/>
            <person name="Rasmussen L."/>
            <person name="Young S.K."/>
            <person name="Zeng Q."/>
            <person name="Gargeya S."/>
            <person name="Abouelleil A."/>
            <person name="Alvarado L."/>
            <person name="Berlin A.M."/>
            <person name="Chapman S.B."/>
            <person name="Gainer-Dewar J."/>
            <person name="Goldberg J."/>
            <person name="Gnerre S."/>
            <person name="Griggs A."/>
            <person name="Gujja S."/>
            <person name="Hansen M."/>
            <person name="Howarth C."/>
            <person name="Imamovic A."/>
            <person name="Larimer J."/>
            <person name="McCowan C."/>
            <person name="Murphy C."/>
            <person name="Pearson M."/>
            <person name="Poon T."/>
            <person name="Priest M."/>
            <person name="Roberts A."/>
            <person name="Saif S."/>
            <person name="Shea T."/>
            <person name="Sykes S."/>
            <person name="Wortman J."/>
            <person name="Nusbaum C."/>
            <person name="Birren B."/>
        </authorList>
    </citation>
    <scope>NUCLEOTIDE SEQUENCE [LARGE SCALE GENOMIC DNA]</scope>
    <source>
        <strain evidence="2">UMEA 3162-1</strain>
    </source>
</reference>
<dbReference type="PATRIC" id="fig|1281200.3.peg.5031"/>
<dbReference type="Proteomes" id="UP000016035">
    <property type="component" value="Unassembled WGS sequence"/>
</dbReference>